<dbReference type="InterPro" id="IPR046347">
    <property type="entry name" value="bZIP_sf"/>
</dbReference>
<dbReference type="InParanoid" id="A0A136IPE6"/>
<keyword evidence="4" id="KW-1185">Reference proteome</keyword>
<protein>
    <recommendedName>
        <fullName evidence="2">BZIP domain-containing protein</fullName>
    </recommendedName>
</protein>
<evidence type="ECO:0000313" key="4">
    <source>
        <dbReference type="Proteomes" id="UP000070501"/>
    </source>
</evidence>
<feature type="compositionally biased region" description="Basic residues" evidence="1">
    <location>
        <begin position="178"/>
        <end position="191"/>
    </location>
</feature>
<organism evidence="3 4">
    <name type="scientific">Microdochium bolleyi</name>
    <dbReference type="NCBI Taxonomy" id="196109"/>
    <lineage>
        <taxon>Eukaryota</taxon>
        <taxon>Fungi</taxon>
        <taxon>Dikarya</taxon>
        <taxon>Ascomycota</taxon>
        <taxon>Pezizomycotina</taxon>
        <taxon>Sordariomycetes</taxon>
        <taxon>Xylariomycetidae</taxon>
        <taxon>Xylariales</taxon>
        <taxon>Microdochiaceae</taxon>
        <taxon>Microdochium</taxon>
    </lineage>
</organism>
<evidence type="ECO:0000313" key="3">
    <source>
        <dbReference type="EMBL" id="KXJ86800.1"/>
    </source>
</evidence>
<dbReference type="Gene3D" id="1.20.5.170">
    <property type="match status" value="1"/>
</dbReference>
<evidence type="ECO:0000256" key="1">
    <source>
        <dbReference type="SAM" id="MobiDB-lite"/>
    </source>
</evidence>
<feature type="compositionally biased region" description="Pro residues" evidence="1">
    <location>
        <begin position="161"/>
        <end position="170"/>
    </location>
</feature>
<sequence>MDPLNANFETYAATDYWNFDRDVGISANTLHLPELWVTQTTTATTPMTTTPAQTESTFMTTPDSSMYYTPDQQQCEETLDRAIAAQQDQCLDQCLVEPQSAPIISSMAVPHQTVSEHLAHLQRRPAKEQQQGLDLVHPALSSPSSPPQEEPNQYPDTTWEQPPPPPPPPRTAREPPARKRKQPPVEVRRHRNRVAAVRFRERRSERTDELVRRSLWLQASVVSMQDEMAQLRAEVFRLRAEVLEHGRCGYAPIERYIADLAETL</sequence>
<dbReference type="AlphaFoldDB" id="A0A136IPE6"/>
<proteinExistence type="predicted"/>
<gene>
    <name evidence="3" type="ORF">Micbo1qcDRAFT_179439</name>
</gene>
<name>A0A136IPE6_9PEZI</name>
<feature type="domain" description="BZIP" evidence="2">
    <location>
        <begin position="188"/>
        <end position="245"/>
    </location>
</feature>
<dbReference type="PROSITE" id="PS50217">
    <property type="entry name" value="BZIP"/>
    <property type="match status" value="1"/>
</dbReference>
<dbReference type="InterPro" id="IPR004827">
    <property type="entry name" value="bZIP"/>
</dbReference>
<reference evidence="4" key="1">
    <citation type="submission" date="2016-02" db="EMBL/GenBank/DDBJ databases">
        <title>Draft genome sequence of Microdochium bolleyi, a fungal endophyte of beachgrass.</title>
        <authorList>
            <consortium name="DOE Joint Genome Institute"/>
            <person name="David A.S."/>
            <person name="May G."/>
            <person name="Haridas S."/>
            <person name="Lim J."/>
            <person name="Wang M."/>
            <person name="Labutti K."/>
            <person name="Lipzen A."/>
            <person name="Barry K."/>
            <person name="Grigoriev I.V."/>
        </authorList>
    </citation>
    <scope>NUCLEOTIDE SEQUENCE [LARGE SCALE GENOMIC DNA]</scope>
    <source>
        <strain evidence="4">J235TASD1</strain>
    </source>
</reference>
<dbReference type="GO" id="GO:0003700">
    <property type="term" value="F:DNA-binding transcription factor activity"/>
    <property type="evidence" value="ECO:0007669"/>
    <property type="project" value="InterPro"/>
</dbReference>
<evidence type="ECO:0000259" key="2">
    <source>
        <dbReference type="PROSITE" id="PS50217"/>
    </source>
</evidence>
<dbReference type="Pfam" id="PF00170">
    <property type="entry name" value="bZIP_1"/>
    <property type="match status" value="1"/>
</dbReference>
<accession>A0A136IPE6</accession>
<dbReference type="PROSITE" id="PS00036">
    <property type="entry name" value="BZIP_BASIC"/>
    <property type="match status" value="1"/>
</dbReference>
<dbReference type="SMART" id="SM00338">
    <property type="entry name" value="BRLZ"/>
    <property type="match status" value="1"/>
</dbReference>
<dbReference type="EMBL" id="KQ964265">
    <property type="protein sequence ID" value="KXJ86800.1"/>
    <property type="molecule type" value="Genomic_DNA"/>
</dbReference>
<dbReference type="SUPFAM" id="SSF57959">
    <property type="entry name" value="Leucine zipper domain"/>
    <property type="match status" value="1"/>
</dbReference>
<dbReference type="Proteomes" id="UP000070501">
    <property type="component" value="Unassembled WGS sequence"/>
</dbReference>
<feature type="region of interest" description="Disordered" evidence="1">
    <location>
        <begin position="137"/>
        <end position="191"/>
    </location>
</feature>